<dbReference type="GO" id="GO:0043139">
    <property type="term" value="F:5'-3' DNA helicase activity"/>
    <property type="evidence" value="ECO:0007669"/>
    <property type="project" value="UniProtKB-EC"/>
</dbReference>
<proteinExistence type="inferred from homology"/>
<keyword evidence="2 12" id="KW-0639">Primosome</keyword>
<dbReference type="InterPro" id="IPR027417">
    <property type="entry name" value="P-loop_NTPase"/>
</dbReference>
<evidence type="ECO:0000256" key="11">
    <source>
        <dbReference type="NCBIfam" id="TIGR00665"/>
    </source>
</evidence>
<dbReference type="GO" id="GO:0005524">
    <property type="term" value="F:ATP binding"/>
    <property type="evidence" value="ECO:0007669"/>
    <property type="project" value="UniProtKB-UniRule"/>
</dbReference>
<evidence type="ECO:0000256" key="12">
    <source>
        <dbReference type="RuleBase" id="RU362085"/>
    </source>
</evidence>
<dbReference type="EMBL" id="LJRR01000113">
    <property type="protein sequence ID" value="KPZ20098.1"/>
    <property type="molecule type" value="Genomic_DNA"/>
</dbReference>
<name>A0A0Q0DQN6_9PSED</name>
<comment type="caution">
    <text evidence="14">The sequence shown here is derived from an EMBL/GenBank/DDBJ whole genome shotgun (WGS) entry which is preliminary data.</text>
</comment>
<keyword evidence="8 12" id="KW-0238">DNA-binding</keyword>
<organism evidence="14 15">
    <name type="scientific">Pseudomonas syringae pv. viburni</name>
    <dbReference type="NCBI Taxonomy" id="251703"/>
    <lineage>
        <taxon>Bacteria</taxon>
        <taxon>Pseudomonadati</taxon>
        <taxon>Pseudomonadota</taxon>
        <taxon>Gammaproteobacteria</taxon>
        <taxon>Pseudomonadales</taxon>
        <taxon>Pseudomonadaceae</taxon>
        <taxon>Pseudomonas</taxon>
    </lineage>
</organism>
<dbReference type="PANTHER" id="PTHR30153">
    <property type="entry name" value="REPLICATIVE DNA HELICASE DNAB"/>
    <property type="match status" value="1"/>
</dbReference>
<dbReference type="GO" id="GO:0016887">
    <property type="term" value="F:ATP hydrolysis activity"/>
    <property type="evidence" value="ECO:0007669"/>
    <property type="project" value="RHEA"/>
</dbReference>
<gene>
    <name evidence="14" type="ORF">ALO40_05075</name>
</gene>
<dbReference type="PANTHER" id="PTHR30153:SF2">
    <property type="entry name" value="REPLICATIVE DNA HELICASE"/>
    <property type="match status" value="1"/>
</dbReference>
<evidence type="ECO:0000313" key="15">
    <source>
        <dbReference type="Proteomes" id="UP000050317"/>
    </source>
</evidence>
<dbReference type="Proteomes" id="UP000050317">
    <property type="component" value="Unassembled WGS sequence"/>
</dbReference>
<dbReference type="InterPro" id="IPR016136">
    <property type="entry name" value="DNA_helicase_N/primase_C"/>
</dbReference>
<dbReference type="EC" id="5.6.2.3" evidence="11 12"/>
<sequence length="478" mass="52481">MSTSGLDARFYSSVAQRRRSALPVPCKNREDLMDISNMSPPHSVEAEQAVLGGLMLDNQSWDLIADRIKADDFFRAEHRLIFQSIAALAESNRPFDVVTVSDSIAAIDAAGGLAYLSELAKNTPSVANIKAYADTVSNRAHLRRLISHGYGCAREASDPQASATEVQDIIEQQLLALGQGRQASDFTDVNQMLLQVVDKIDLRFNSGESVVGVPTGLSDLDELTGGLQPADLIILAARPSMGKTSLALNLVDAALQKDPESTVQIYSLEMSAEAIIYRLLSILGHLNLEKLIRGQLEDEDWPKLSLAVAKINSYGDRLVIDDQADLTPSAMRARARRGARRFGKPALIMVDYLQMMKCPGTENRANEISEISRSLKALAKEFDCPVVALSQLNRELERRPNKRPINADLRDSGALEQDADLILFVYRDEVYNADTEQKGIAELILGKHRNGSLGTVRTAFIPQHTRFENLSPAAWQGA</sequence>
<evidence type="ECO:0000256" key="7">
    <source>
        <dbReference type="ARBA" id="ARBA00022840"/>
    </source>
</evidence>
<dbReference type="GO" id="GO:0005829">
    <property type="term" value="C:cytosol"/>
    <property type="evidence" value="ECO:0007669"/>
    <property type="project" value="TreeGrafter"/>
</dbReference>
<protein>
    <recommendedName>
        <fullName evidence="11 12">Replicative DNA helicase</fullName>
        <ecNumber evidence="11 12">5.6.2.3</ecNumber>
    </recommendedName>
</protein>
<keyword evidence="5 12" id="KW-0378">Hydrolase</keyword>
<dbReference type="InterPro" id="IPR007692">
    <property type="entry name" value="DNA_helicase_DnaB"/>
</dbReference>
<evidence type="ECO:0000259" key="13">
    <source>
        <dbReference type="PROSITE" id="PS51199"/>
    </source>
</evidence>
<keyword evidence="3 12" id="KW-0235">DNA replication</keyword>
<dbReference type="SUPFAM" id="SSF48024">
    <property type="entry name" value="N-terminal domain of DnaB helicase"/>
    <property type="match status" value="1"/>
</dbReference>
<comment type="function">
    <text evidence="12">The main replicative DNA helicase, it participates in initiation and elongation during chromosome replication. Travels ahead of the DNA replisome, separating dsDNA into templates for DNA synthesis. A processive ATP-dependent 5'-3' DNA helicase it has DNA-dependent ATPase activity.</text>
</comment>
<dbReference type="Gene3D" id="3.40.50.300">
    <property type="entry name" value="P-loop containing nucleotide triphosphate hydrolases"/>
    <property type="match status" value="1"/>
</dbReference>
<evidence type="ECO:0000256" key="9">
    <source>
        <dbReference type="ARBA" id="ARBA00023235"/>
    </source>
</evidence>
<evidence type="ECO:0000313" key="14">
    <source>
        <dbReference type="EMBL" id="KPZ20098.1"/>
    </source>
</evidence>
<feature type="domain" description="SF4 helicase" evidence="13">
    <location>
        <begin position="206"/>
        <end position="474"/>
    </location>
</feature>
<keyword evidence="4 12" id="KW-0547">Nucleotide-binding</keyword>
<accession>A0A0Q0DQN6</accession>
<keyword evidence="7 12" id="KW-0067">ATP-binding</keyword>
<evidence type="ECO:0000256" key="5">
    <source>
        <dbReference type="ARBA" id="ARBA00022801"/>
    </source>
</evidence>
<dbReference type="CDD" id="cd00984">
    <property type="entry name" value="DnaB_C"/>
    <property type="match status" value="1"/>
</dbReference>
<evidence type="ECO:0000256" key="10">
    <source>
        <dbReference type="ARBA" id="ARBA00048954"/>
    </source>
</evidence>
<evidence type="ECO:0000256" key="2">
    <source>
        <dbReference type="ARBA" id="ARBA00022515"/>
    </source>
</evidence>
<evidence type="ECO:0000256" key="4">
    <source>
        <dbReference type="ARBA" id="ARBA00022741"/>
    </source>
</evidence>
<evidence type="ECO:0000256" key="6">
    <source>
        <dbReference type="ARBA" id="ARBA00022806"/>
    </source>
</evidence>
<keyword evidence="6 12" id="KW-0347">Helicase</keyword>
<dbReference type="InterPro" id="IPR007694">
    <property type="entry name" value="DNA_helicase_DnaB-like_C"/>
</dbReference>
<dbReference type="GO" id="GO:0003677">
    <property type="term" value="F:DNA binding"/>
    <property type="evidence" value="ECO:0007669"/>
    <property type="project" value="UniProtKB-UniRule"/>
</dbReference>
<dbReference type="NCBIfam" id="TIGR00665">
    <property type="entry name" value="DnaB"/>
    <property type="match status" value="1"/>
</dbReference>
<keyword evidence="9" id="KW-0413">Isomerase</keyword>
<reference evidence="14 15" key="1">
    <citation type="submission" date="2015-09" db="EMBL/GenBank/DDBJ databases">
        <title>Genome announcement of multiple Pseudomonas syringae strains.</title>
        <authorList>
            <person name="Thakur S."/>
            <person name="Wang P.W."/>
            <person name="Gong Y."/>
            <person name="Weir B.S."/>
            <person name="Guttman D.S."/>
        </authorList>
    </citation>
    <scope>NUCLEOTIDE SEQUENCE [LARGE SCALE GENOMIC DNA]</scope>
    <source>
        <strain evidence="14 15">ICMP3963</strain>
    </source>
</reference>
<dbReference type="SUPFAM" id="SSF52540">
    <property type="entry name" value="P-loop containing nucleoside triphosphate hydrolases"/>
    <property type="match status" value="1"/>
</dbReference>
<dbReference type="GO" id="GO:0006269">
    <property type="term" value="P:DNA replication, synthesis of primer"/>
    <property type="evidence" value="ECO:0007669"/>
    <property type="project" value="UniProtKB-UniRule"/>
</dbReference>
<evidence type="ECO:0000256" key="8">
    <source>
        <dbReference type="ARBA" id="ARBA00023125"/>
    </source>
</evidence>
<evidence type="ECO:0000256" key="1">
    <source>
        <dbReference type="ARBA" id="ARBA00008428"/>
    </source>
</evidence>
<comment type="catalytic activity">
    <reaction evidence="10 12">
        <text>ATP + H2O = ADP + phosphate + H(+)</text>
        <dbReference type="Rhea" id="RHEA:13065"/>
        <dbReference type="ChEBI" id="CHEBI:15377"/>
        <dbReference type="ChEBI" id="CHEBI:15378"/>
        <dbReference type="ChEBI" id="CHEBI:30616"/>
        <dbReference type="ChEBI" id="CHEBI:43474"/>
        <dbReference type="ChEBI" id="CHEBI:456216"/>
        <dbReference type="EC" id="5.6.2.3"/>
    </reaction>
</comment>
<evidence type="ECO:0000256" key="3">
    <source>
        <dbReference type="ARBA" id="ARBA00022705"/>
    </source>
</evidence>
<dbReference type="Pfam" id="PF00772">
    <property type="entry name" value="DnaB"/>
    <property type="match status" value="1"/>
</dbReference>
<dbReference type="Pfam" id="PF03796">
    <property type="entry name" value="DnaB_C"/>
    <property type="match status" value="1"/>
</dbReference>
<dbReference type="NCBIfam" id="NF004384">
    <property type="entry name" value="PRK05748.1"/>
    <property type="match status" value="1"/>
</dbReference>
<dbReference type="InterPro" id="IPR007693">
    <property type="entry name" value="DNA_helicase_DnaB-like_N"/>
</dbReference>
<dbReference type="GO" id="GO:1990077">
    <property type="term" value="C:primosome complex"/>
    <property type="evidence" value="ECO:0007669"/>
    <property type="project" value="UniProtKB-UniRule"/>
</dbReference>
<comment type="similarity">
    <text evidence="1 12">Belongs to the helicase family. DnaB subfamily.</text>
</comment>
<dbReference type="PROSITE" id="PS51199">
    <property type="entry name" value="SF4_HELICASE"/>
    <property type="match status" value="1"/>
</dbReference>
<dbReference type="Gene3D" id="1.10.860.10">
    <property type="entry name" value="DNAb Helicase, Chain A"/>
    <property type="match status" value="1"/>
</dbReference>
<dbReference type="AlphaFoldDB" id="A0A0Q0DQN6"/>
<dbReference type="PATRIC" id="fig|251703.9.peg.2202"/>
<dbReference type="InterPro" id="IPR036185">
    <property type="entry name" value="DNA_heli_DnaB-like_N_sf"/>
</dbReference>